<dbReference type="AlphaFoldDB" id="A0A1U7DKH8"/>
<dbReference type="RefSeq" id="WP_076980396.1">
    <property type="nucleotide sequence ID" value="NZ_CP019124.1"/>
</dbReference>
<evidence type="ECO:0000259" key="2">
    <source>
        <dbReference type="PROSITE" id="PS50994"/>
    </source>
</evidence>
<gene>
    <name evidence="3" type="ORF">BV394_12100</name>
</gene>
<feature type="domain" description="Integrase catalytic" evidence="2">
    <location>
        <begin position="280"/>
        <end position="500"/>
    </location>
</feature>
<dbReference type="Pfam" id="PF09299">
    <property type="entry name" value="Mu-transpos_C"/>
    <property type="match status" value="1"/>
</dbReference>
<proteinExistence type="predicted"/>
<reference evidence="3 4" key="1">
    <citation type="submission" date="2017-01" db="EMBL/GenBank/DDBJ databases">
        <title>Genomic analysis of Xuhuaishuia manganoxidans DY6-4.</title>
        <authorList>
            <person name="Wang X."/>
        </authorList>
    </citation>
    <scope>NUCLEOTIDE SEQUENCE [LARGE SCALE GENOMIC DNA]</scope>
    <source>
        <strain evidence="3 4">DY6-4</strain>
    </source>
</reference>
<sequence length="732" mass="82534">MLDIIPSPILPRYAFDVNDEILIDGRQFLYFETRGNDHLFMPADGNGVVQGFNNSQIARWLEKGKFEHTPARMGMQDAAIPAQFLSLFSKMEKERAEIREALILAFLELHASGKVKTTDVSIEAEMRNICARAGEILEKHSSPGILQKIEMPKKVGARSLRRWLKGYRDHGIAALYDGVAQRGNRNRQLTDNERKLMYRSVLGYLSDLKKTPANIVTDVRAAFVAENKKLMEAGEPELACPSRPTILAAIASLDPARVKLMREGRDAARRAFSPVGQGIDVERPMQRVEMDEQKIDLISLMADSGLLSLLTEEEKATYGLDDTKARWWMTVALCVRTRCIVGMNLSREPTAQSALRTVDMTMRDKGVWSDAAGALDPWAESGMIGTLVTDCGKNYVSHEFRARMHDLGINVLHTPAAAPWLKPYIERVFRTFSTRLMPRLSGCTFGDILRRGSSDPEEKAALAADQLCAVLVRWIVDIYHNTPHEGLNGQTPRNCWQSLTQKYGVTPPPSLPHRRLIFGQEFSRVLHKDGITVMGVRYHSRKLAQHLMHGSDMKMEVRWYPEDIGAIWVEIGGAWSPVGAVHKGFDGVSAQQWLVARRQLRIQNERDAQVKAHVVQQALDFVEEQNGYAMRRIGVVQQDWSSERIEREEQNWFTGFRIAEDEVERPVDAVSQRWGERLSSASTSERGVEEKVRDQPNISSAPTEPTQFPAEQHPAASDGDEDDGELMPLWDK</sequence>
<dbReference type="InterPro" id="IPR012337">
    <property type="entry name" value="RNaseH-like_sf"/>
</dbReference>
<evidence type="ECO:0000313" key="4">
    <source>
        <dbReference type="Proteomes" id="UP000187266"/>
    </source>
</evidence>
<feature type="compositionally biased region" description="Polar residues" evidence="1">
    <location>
        <begin position="696"/>
        <end position="706"/>
    </location>
</feature>
<dbReference type="Proteomes" id="UP000187266">
    <property type="component" value="Chromosome"/>
</dbReference>
<name>A0A1U7DKH8_9RHOB</name>
<dbReference type="STRING" id="1267768.BV394_12100"/>
<accession>A0A1U7DKH8</accession>
<dbReference type="GO" id="GO:0015074">
    <property type="term" value="P:DNA integration"/>
    <property type="evidence" value="ECO:0007669"/>
    <property type="project" value="InterPro"/>
</dbReference>
<dbReference type="EMBL" id="CP019124">
    <property type="protein sequence ID" value="APX90378.1"/>
    <property type="molecule type" value="Genomic_DNA"/>
</dbReference>
<feature type="region of interest" description="Disordered" evidence="1">
    <location>
        <begin position="669"/>
        <end position="732"/>
    </location>
</feature>
<dbReference type="Gene3D" id="3.30.420.10">
    <property type="entry name" value="Ribonuclease H-like superfamily/Ribonuclease H"/>
    <property type="match status" value="1"/>
</dbReference>
<dbReference type="GO" id="GO:0003676">
    <property type="term" value="F:nucleic acid binding"/>
    <property type="evidence" value="ECO:0007669"/>
    <property type="project" value="InterPro"/>
</dbReference>
<keyword evidence="4" id="KW-1185">Reference proteome</keyword>
<organism evidence="3 4">
    <name type="scientific">Brevirhabdus pacifica</name>
    <dbReference type="NCBI Taxonomy" id="1267768"/>
    <lineage>
        <taxon>Bacteria</taxon>
        <taxon>Pseudomonadati</taxon>
        <taxon>Pseudomonadota</taxon>
        <taxon>Alphaproteobacteria</taxon>
        <taxon>Rhodobacterales</taxon>
        <taxon>Paracoccaceae</taxon>
        <taxon>Brevirhabdus</taxon>
    </lineage>
</organism>
<protein>
    <recommendedName>
        <fullName evidence="2">Integrase catalytic domain-containing protein</fullName>
    </recommendedName>
</protein>
<evidence type="ECO:0000313" key="3">
    <source>
        <dbReference type="EMBL" id="APX90378.1"/>
    </source>
</evidence>
<dbReference type="InterPro" id="IPR015378">
    <property type="entry name" value="Transposase-like_Mu_C"/>
</dbReference>
<evidence type="ECO:0000256" key="1">
    <source>
        <dbReference type="SAM" id="MobiDB-lite"/>
    </source>
</evidence>
<dbReference type="PROSITE" id="PS50994">
    <property type="entry name" value="INTEGRASE"/>
    <property type="match status" value="1"/>
</dbReference>
<dbReference type="SUPFAM" id="SSF53098">
    <property type="entry name" value="Ribonuclease H-like"/>
    <property type="match status" value="1"/>
</dbReference>
<dbReference type="InterPro" id="IPR036397">
    <property type="entry name" value="RNaseH_sf"/>
</dbReference>
<dbReference type="InterPro" id="IPR001584">
    <property type="entry name" value="Integrase_cat-core"/>
</dbReference>
<dbReference type="OrthoDB" id="9814072at2"/>